<evidence type="ECO:0000256" key="1">
    <source>
        <dbReference type="ARBA" id="ARBA00010830"/>
    </source>
</evidence>
<dbReference type="SUPFAM" id="SSF53955">
    <property type="entry name" value="Lysozyme-like"/>
    <property type="match status" value="1"/>
</dbReference>
<name>A0A941ES81_9ACTN</name>
<feature type="domain" description="G5" evidence="5">
    <location>
        <begin position="272"/>
        <end position="352"/>
    </location>
</feature>
<dbReference type="Pfam" id="PF03990">
    <property type="entry name" value="DUF348"/>
    <property type="match status" value="3"/>
</dbReference>
<comment type="similarity">
    <text evidence="1">Belongs to the transglycosylase family. Rpf subfamily.</text>
</comment>
<dbReference type="PROSITE" id="PS51109">
    <property type="entry name" value="G5"/>
    <property type="match status" value="1"/>
</dbReference>
<dbReference type="CDD" id="cd13925">
    <property type="entry name" value="RPF"/>
    <property type="match status" value="1"/>
</dbReference>
<dbReference type="SMART" id="SM01208">
    <property type="entry name" value="G5"/>
    <property type="match status" value="1"/>
</dbReference>
<evidence type="ECO:0000256" key="3">
    <source>
        <dbReference type="ARBA" id="ARBA00022801"/>
    </source>
</evidence>
<feature type="compositionally biased region" description="Low complexity" evidence="4">
    <location>
        <begin position="1"/>
        <end position="27"/>
    </location>
</feature>
<evidence type="ECO:0000259" key="5">
    <source>
        <dbReference type="PROSITE" id="PS51109"/>
    </source>
</evidence>
<dbReference type="EMBL" id="JAGSOG010000098">
    <property type="protein sequence ID" value="MBR7835522.1"/>
    <property type="molecule type" value="Genomic_DNA"/>
</dbReference>
<feature type="compositionally biased region" description="Low complexity" evidence="4">
    <location>
        <begin position="67"/>
        <end position="79"/>
    </location>
</feature>
<dbReference type="InterPro" id="IPR011098">
    <property type="entry name" value="G5_dom"/>
</dbReference>
<dbReference type="InterPro" id="IPR010618">
    <property type="entry name" value="RPF"/>
</dbReference>
<proteinExistence type="inferred from homology"/>
<dbReference type="InterPro" id="IPR051933">
    <property type="entry name" value="Resuscitation_pf_RpfB"/>
</dbReference>
<dbReference type="Pfam" id="PF07501">
    <property type="entry name" value="G5"/>
    <property type="match status" value="1"/>
</dbReference>
<keyword evidence="2" id="KW-0732">Signal</keyword>
<dbReference type="PANTHER" id="PTHR39160">
    <property type="entry name" value="CELL WALL-BINDING PROTEIN YOCH"/>
    <property type="match status" value="1"/>
</dbReference>
<dbReference type="InterPro" id="IPR007137">
    <property type="entry name" value="DUF348"/>
</dbReference>
<evidence type="ECO:0000313" key="6">
    <source>
        <dbReference type="EMBL" id="MBR7835522.1"/>
    </source>
</evidence>
<sequence length="435" mass="44689">MFGGAASFARAGTATATATDLLTAPAEAPRRPAPEPLPDDADPTAAPARRARTEQRPASAPADSGRRPPVLRTRPRTGPLGRIVQGTVLAALVAGAVTYVAFDKTITLDVDGQTQTVHSFAGTVGAVLTADGIDTGSRDIVTPAVGSSATDGATITVHYGRPLSLSVNGVPHSVWVHYPTVGAALAELGVRTDGARSNDALGMQIPRSGLTGLSVYTLRHLTFLVDGKSVPVATTAATVTAAMAQAGIVLHNQDAPSVAAGSVPQDGQTISINRIEGTTETKEVSLPYGVTKVSDSTAYAGTSTVKTAGVDGEETVTYALLIVNGKSQAPKTIKTVVTRQPVDEVLAVGTKALPTDAADLNWAGVANCESGGNPAENTGNGFYGMYQFSESTWLSLGGTGYPYQASAAEQTDLAILLYERSGAGQWPVCGHYLFT</sequence>
<evidence type="ECO:0000256" key="4">
    <source>
        <dbReference type="SAM" id="MobiDB-lite"/>
    </source>
</evidence>
<accession>A0A941ES81</accession>
<keyword evidence="3" id="KW-0378">Hydrolase</keyword>
<reference evidence="6" key="1">
    <citation type="submission" date="2021-04" db="EMBL/GenBank/DDBJ databases">
        <title>Genome based classification of Actinospica acidithermotolerans sp. nov., an actinobacterium isolated from an Indonesian hot spring.</title>
        <authorList>
            <person name="Kusuma A.B."/>
            <person name="Putra K.E."/>
            <person name="Nafisah S."/>
            <person name="Loh J."/>
            <person name="Nouioui I."/>
            <person name="Goodfellow M."/>
        </authorList>
    </citation>
    <scope>NUCLEOTIDE SEQUENCE</scope>
    <source>
        <strain evidence="6">CSCA 57</strain>
    </source>
</reference>
<evidence type="ECO:0000313" key="7">
    <source>
        <dbReference type="Proteomes" id="UP000675781"/>
    </source>
</evidence>
<dbReference type="AlphaFoldDB" id="A0A941ES81"/>
<organism evidence="6 7">
    <name type="scientific">Actinospica durhamensis</name>
    <dbReference type="NCBI Taxonomy" id="1508375"/>
    <lineage>
        <taxon>Bacteria</taxon>
        <taxon>Bacillati</taxon>
        <taxon>Actinomycetota</taxon>
        <taxon>Actinomycetes</taxon>
        <taxon>Catenulisporales</taxon>
        <taxon>Actinospicaceae</taxon>
        <taxon>Actinospica</taxon>
    </lineage>
</organism>
<dbReference type="Gene3D" id="2.20.230.10">
    <property type="entry name" value="Resuscitation-promoting factor rpfb"/>
    <property type="match status" value="1"/>
</dbReference>
<dbReference type="PANTHER" id="PTHR39160:SF4">
    <property type="entry name" value="RESUSCITATION-PROMOTING FACTOR RPFB"/>
    <property type="match status" value="1"/>
</dbReference>
<dbReference type="Pfam" id="PF06737">
    <property type="entry name" value="Transglycosylas"/>
    <property type="match status" value="1"/>
</dbReference>
<gene>
    <name evidence="6" type="ORF">KDL01_19760</name>
</gene>
<comment type="caution">
    <text evidence="6">The sequence shown here is derived from an EMBL/GenBank/DDBJ whole genome shotgun (WGS) entry which is preliminary data.</text>
</comment>
<dbReference type="Proteomes" id="UP000675781">
    <property type="component" value="Unassembled WGS sequence"/>
</dbReference>
<keyword evidence="7" id="KW-1185">Reference proteome</keyword>
<feature type="region of interest" description="Disordered" evidence="4">
    <location>
        <begin position="1"/>
        <end position="79"/>
    </location>
</feature>
<evidence type="ECO:0000256" key="2">
    <source>
        <dbReference type="ARBA" id="ARBA00022729"/>
    </source>
</evidence>
<dbReference type="GO" id="GO:0016787">
    <property type="term" value="F:hydrolase activity"/>
    <property type="evidence" value="ECO:0007669"/>
    <property type="project" value="UniProtKB-KW"/>
</dbReference>
<dbReference type="Gene3D" id="1.10.530.10">
    <property type="match status" value="1"/>
</dbReference>
<dbReference type="InterPro" id="IPR023346">
    <property type="entry name" value="Lysozyme-like_dom_sf"/>
</dbReference>
<protein>
    <submittedName>
        <fullName evidence="6">Transglycosylase family protein</fullName>
    </submittedName>
</protein>